<keyword evidence="1" id="KW-0472">Membrane</keyword>
<evidence type="ECO:0000256" key="1">
    <source>
        <dbReference type="SAM" id="Phobius"/>
    </source>
</evidence>
<gene>
    <name evidence="2" type="ORF">K503DRAFT_142669</name>
</gene>
<keyword evidence="1" id="KW-0812">Transmembrane</keyword>
<dbReference type="Proteomes" id="UP000092154">
    <property type="component" value="Unassembled WGS sequence"/>
</dbReference>
<reference evidence="2 3" key="1">
    <citation type="submission" date="2016-06" db="EMBL/GenBank/DDBJ databases">
        <title>Comparative genomics of the ectomycorrhizal sister species Rhizopogon vinicolor and Rhizopogon vesiculosus (Basidiomycota: Boletales) reveals a divergence of the mating type B locus.</title>
        <authorList>
            <consortium name="DOE Joint Genome Institute"/>
            <person name="Mujic A.B."/>
            <person name="Kuo A."/>
            <person name="Tritt A."/>
            <person name="Lipzen A."/>
            <person name="Chen C."/>
            <person name="Johnson J."/>
            <person name="Sharma A."/>
            <person name="Barry K."/>
            <person name="Grigoriev I.V."/>
            <person name="Spatafora J.W."/>
        </authorList>
    </citation>
    <scope>NUCLEOTIDE SEQUENCE [LARGE SCALE GENOMIC DNA]</scope>
    <source>
        <strain evidence="2 3">AM-OR11-026</strain>
    </source>
</reference>
<sequence length="156" mass="17164">MYLSHHYLIDVVGGACVVTACFYFFVPEELRNGDASGAADKYERYDFEGWKGGFGVGMEEFARDSTLSDEEETPIACRSPNLANAQGKGRGHRHTASIASLIRADERAGEDGWSSITGGGFVFPPEGRSCSISLDWFLVESGFWRIPSLLTLRIQD</sequence>
<evidence type="ECO:0008006" key="4">
    <source>
        <dbReference type="Google" id="ProtNLM"/>
    </source>
</evidence>
<evidence type="ECO:0000313" key="2">
    <source>
        <dbReference type="EMBL" id="OAX38698.1"/>
    </source>
</evidence>
<dbReference type="InParanoid" id="A0A1B7N1F9"/>
<dbReference type="AlphaFoldDB" id="A0A1B7N1F9"/>
<name>A0A1B7N1F9_9AGAM</name>
<dbReference type="OrthoDB" id="5784at2759"/>
<feature type="transmembrane region" description="Helical" evidence="1">
    <location>
        <begin position="6"/>
        <end position="26"/>
    </location>
</feature>
<evidence type="ECO:0000313" key="3">
    <source>
        <dbReference type="Proteomes" id="UP000092154"/>
    </source>
</evidence>
<proteinExistence type="predicted"/>
<keyword evidence="1" id="KW-1133">Transmembrane helix</keyword>
<keyword evidence="3" id="KW-1185">Reference proteome</keyword>
<dbReference type="STRING" id="1314800.A0A1B7N1F9"/>
<dbReference type="EMBL" id="KV448281">
    <property type="protein sequence ID" value="OAX38698.1"/>
    <property type="molecule type" value="Genomic_DNA"/>
</dbReference>
<protein>
    <recommendedName>
        <fullName evidence="4">Phosphatidic acid phosphatase type 2/haloperoxidase domain-containing protein</fullName>
    </recommendedName>
</protein>
<organism evidence="2 3">
    <name type="scientific">Rhizopogon vinicolor AM-OR11-026</name>
    <dbReference type="NCBI Taxonomy" id="1314800"/>
    <lineage>
        <taxon>Eukaryota</taxon>
        <taxon>Fungi</taxon>
        <taxon>Dikarya</taxon>
        <taxon>Basidiomycota</taxon>
        <taxon>Agaricomycotina</taxon>
        <taxon>Agaricomycetes</taxon>
        <taxon>Agaricomycetidae</taxon>
        <taxon>Boletales</taxon>
        <taxon>Suillineae</taxon>
        <taxon>Rhizopogonaceae</taxon>
        <taxon>Rhizopogon</taxon>
    </lineage>
</organism>
<accession>A0A1B7N1F9</accession>